<dbReference type="Gene3D" id="3.30.160.20">
    <property type="match status" value="1"/>
</dbReference>
<reference evidence="2 3" key="1">
    <citation type="submission" date="2020-05" db="EMBL/GenBank/DDBJ databases">
        <title>Identification and distribution of gene clusters putatively required for synthesis of sphingolipid metabolism inhibitors in phylogenetically diverse species of the filamentous fungus Fusarium.</title>
        <authorList>
            <person name="Kim H.-S."/>
            <person name="Busman M."/>
            <person name="Brown D.W."/>
            <person name="Divon H."/>
            <person name="Uhlig S."/>
            <person name="Proctor R.H."/>
        </authorList>
    </citation>
    <scope>NUCLEOTIDE SEQUENCE [LARGE SCALE GENOMIC DNA]</scope>
    <source>
        <strain evidence="2 3">NRRL 20693</strain>
    </source>
</reference>
<evidence type="ECO:0000313" key="2">
    <source>
        <dbReference type="EMBL" id="KAF5677898.1"/>
    </source>
</evidence>
<dbReference type="SUPFAM" id="SSF54768">
    <property type="entry name" value="dsRNA-binding domain-like"/>
    <property type="match status" value="1"/>
</dbReference>
<sequence length="300" mass="32678">MNHGAAAFSGGIPWDQLIRFANEKKIEEKESGKPAQLNQQQIIAISQLIDLVQDIEVEDGWVAELNEFCQQNRFPLPLFTSETFNLQVYGTNVPRSRVTCVLPSKGQAFPQEGYGCQADQQVPSFKKAQKAKNFAAMYALKFLRGDGPSPRGSKRPAPMAQESPAHTRVKAEEDSSDGGASTAGPSIASGKRAQPPTSSAVSPVTVTQGPTIRERIAGLGGRLGFGIPQYHIEPDNVVNGTWKGRPVFRKDGRIPEGMGVVTGAMGKQEAEELVAQKVLEWLQAEEQLREEQFTSIMNSI</sequence>
<proteinExistence type="predicted"/>
<dbReference type="AlphaFoldDB" id="A0A8H5X1D2"/>
<dbReference type="Proteomes" id="UP000567885">
    <property type="component" value="Unassembled WGS sequence"/>
</dbReference>
<evidence type="ECO:0000313" key="3">
    <source>
        <dbReference type="Proteomes" id="UP000567885"/>
    </source>
</evidence>
<evidence type="ECO:0000256" key="1">
    <source>
        <dbReference type="SAM" id="MobiDB-lite"/>
    </source>
</evidence>
<dbReference type="CDD" id="cd00048">
    <property type="entry name" value="DSRM_SF"/>
    <property type="match status" value="1"/>
</dbReference>
<evidence type="ECO:0008006" key="4">
    <source>
        <dbReference type="Google" id="ProtNLM"/>
    </source>
</evidence>
<keyword evidence="3" id="KW-1185">Reference proteome</keyword>
<gene>
    <name evidence="2" type="ORF">FHETE_1418</name>
</gene>
<dbReference type="EMBL" id="JAAGWQ010000022">
    <property type="protein sequence ID" value="KAF5677898.1"/>
    <property type="molecule type" value="Genomic_DNA"/>
</dbReference>
<feature type="compositionally biased region" description="Polar residues" evidence="1">
    <location>
        <begin position="195"/>
        <end position="209"/>
    </location>
</feature>
<organism evidence="2 3">
    <name type="scientific">Fusarium heterosporum</name>
    <dbReference type="NCBI Taxonomy" id="42747"/>
    <lineage>
        <taxon>Eukaryota</taxon>
        <taxon>Fungi</taxon>
        <taxon>Dikarya</taxon>
        <taxon>Ascomycota</taxon>
        <taxon>Pezizomycotina</taxon>
        <taxon>Sordariomycetes</taxon>
        <taxon>Hypocreomycetidae</taxon>
        <taxon>Hypocreales</taxon>
        <taxon>Nectriaceae</taxon>
        <taxon>Fusarium</taxon>
        <taxon>Fusarium heterosporum species complex</taxon>
    </lineage>
</organism>
<feature type="region of interest" description="Disordered" evidence="1">
    <location>
        <begin position="145"/>
        <end position="209"/>
    </location>
</feature>
<name>A0A8H5X1D2_FUSHE</name>
<comment type="caution">
    <text evidence="2">The sequence shown here is derived from an EMBL/GenBank/DDBJ whole genome shotgun (WGS) entry which is preliminary data.</text>
</comment>
<accession>A0A8H5X1D2</accession>
<dbReference type="OrthoDB" id="5222339at2759"/>
<protein>
    <recommendedName>
        <fullName evidence="4">DRBM domain-containing protein</fullName>
    </recommendedName>
</protein>